<feature type="transmembrane region" description="Helical" evidence="1">
    <location>
        <begin position="66"/>
        <end position="86"/>
    </location>
</feature>
<dbReference type="Pfam" id="PF06197">
    <property type="entry name" value="DUF998"/>
    <property type="match status" value="1"/>
</dbReference>
<name>A0ABT4SK94_9ACTN</name>
<protein>
    <submittedName>
        <fullName evidence="2">DUF998 domain-containing protein</fullName>
    </submittedName>
</protein>
<gene>
    <name evidence="2" type="ORF">OUY22_29780</name>
</gene>
<dbReference type="RefSeq" id="WP_270158518.1">
    <property type="nucleotide sequence ID" value="NZ_JAPNNL010000167.1"/>
</dbReference>
<dbReference type="EMBL" id="JAPNNL010000167">
    <property type="protein sequence ID" value="MDA0637618.1"/>
    <property type="molecule type" value="Genomic_DNA"/>
</dbReference>
<reference evidence="2" key="1">
    <citation type="submission" date="2022-11" db="EMBL/GenBank/DDBJ databases">
        <title>Nonomuraea corallina sp. nov., a new species of the genus Nonomuraea isolated from sea side sediment in Thai sea.</title>
        <authorList>
            <person name="Ngamcharungchit C."/>
            <person name="Matsumoto A."/>
            <person name="Suriyachadkun C."/>
            <person name="Panbangred W."/>
            <person name="Inahashi Y."/>
            <person name="Intra B."/>
        </authorList>
    </citation>
    <scope>NUCLEOTIDE SEQUENCE</scope>
    <source>
        <strain evidence="2">MCN248</strain>
    </source>
</reference>
<feature type="transmembrane region" description="Helical" evidence="1">
    <location>
        <begin position="98"/>
        <end position="116"/>
    </location>
</feature>
<evidence type="ECO:0000256" key="1">
    <source>
        <dbReference type="SAM" id="Phobius"/>
    </source>
</evidence>
<keyword evidence="1" id="KW-0812">Transmembrane</keyword>
<evidence type="ECO:0000313" key="3">
    <source>
        <dbReference type="Proteomes" id="UP001144036"/>
    </source>
</evidence>
<organism evidence="2 3">
    <name type="scientific">Nonomuraea corallina</name>
    <dbReference type="NCBI Taxonomy" id="2989783"/>
    <lineage>
        <taxon>Bacteria</taxon>
        <taxon>Bacillati</taxon>
        <taxon>Actinomycetota</taxon>
        <taxon>Actinomycetes</taxon>
        <taxon>Streptosporangiales</taxon>
        <taxon>Streptosporangiaceae</taxon>
        <taxon>Nonomuraea</taxon>
    </lineage>
</organism>
<keyword evidence="1" id="KW-0472">Membrane</keyword>
<comment type="caution">
    <text evidence="2">The sequence shown here is derived from an EMBL/GenBank/DDBJ whole genome shotgun (WGS) entry which is preliminary data.</text>
</comment>
<feature type="transmembrane region" description="Helical" evidence="1">
    <location>
        <begin position="153"/>
        <end position="173"/>
    </location>
</feature>
<proteinExistence type="predicted"/>
<feature type="transmembrane region" description="Helical" evidence="1">
    <location>
        <begin position="193"/>
        <end position="211"/>
    </location>
</feature>
<feature type="transmembrane region" description="Helical" evidence="1">
    <location>
        <begin position="122"/>
        <end position="141"/>
    </location>
</feature>
<sequence>MFRPAYPLTAHRLALGAVAGPALFTLSWLTLGLISPGYTLFGHRFAGYSPISQPVSGLGLGVTGPYMNAAFVVTGLMLTIGVAGVFRVAAGPGSRTCAALLGLSGVGQALCGVFTLERMLPHTLGYLLAIGTPVIGFLVAGRHFRRLPGWRRFGTWLLAGGPLTLVLLVLFLVTFEPTPGGAEHGVAGLVQRLGIVEVHAWFAAMGVLAFRDRAFRDRAFRDRARARVSAGGRS</sequence>
<dbReference type="Proteomes" id="UP001144036">
    <property type="component" value="Unassembled WGS sequence"/>
</dbReference>
<accession>A0ABT4SK94</accession>
<keyword evidence="1" id="KW-1133">Transmembrane helix</keyword>
<dbReference type="InterPro" id="IPR009339">
    <property type="entry name" value="DUF998"/>
</dbReference>
<feature type="transmembrane region" description="Helical" evidence="1">
    <location>
        <begin position="12"/>
        <end position="34"/>
    </location>
</feature>
<evidence type="ECO:0000313" key="2">
    <source>
        <dbReference type="EMBL" id="MDA0637618.1"/>
    </source>
</evidence>
<keyword evidence="3" id="KW-1185">Reference proteome</keyword>